<feature type="region of interest" description="Disordered" evidence="1">
    <location>
        <begin position="121"/>
        <end position="179"/>
    </location>
</feature>
<dbReference type="AlphaFoldDB" id="A0A8H3U0C4"/>
<evidence type="ECO:0000256" key="1">
    <source>
        <dbReference type="SAM" id="MobiDB-lite"/>
    </source>
</evidence>
<comment type="caution">
    <text evidence="2">The sequence shown here is derived from an EMBL/GenBank/DDBJ whole genome shotgun (WGS) entry which is preliminary data.</text>
</comment>
<name>A0A8H3U0C4_9TREE</name>
<dbReference type="OrthoDB" id="2583375at2759"/>
<dbReference type="EMBL" id="BLZA01000057">
    <property type="protein sequence ID" value="GHJ90108.1"/>
    <property type="molecule type" value="Genomic_DNA"/>
</dbReference>
<protein>
    <submittedName>
        <fullName evidence="2">Uncharacterized protein</fullName>
    </submittedName>
</protein>
<feature type="region of interest" description="Disordered" evidence="1">
    <location>
        <begin position="1"/>
        <end position="36"/>
    </location>
</feature>
<accession>A0A8H3U0C4</accession>
<dbReference type="Proteomes" id="UP000620104">
    <property type="component" value="Unassembled WGS sequence"/>
</dbReference>
<keyword evidence="3" id="KW-1185">Reference proteome</keyword>
<sequence length="256" mass="27131">MNGTTPQRPTLVHQPTSTKRKRLSDGQADDDMVMADDSGMANGMEDMGGIHGAVVENGVPGWQGRIFEHDKRETKQMRTADNTPTAILDDPFLAQQFPITSNAGTSLPMTPVTVNGFPDASAQPALNGSMDVDKPMPGQHPLSVQPFSPSLGAPSSVGLLQPAGPADADAVPTTTHTAPSVPMHEMQESEGLEIGSGMGEADMQRIRQEVANARNVHGPQCSTIPKLMLSDHADPITGKRSMWTFCESCGSCDMVA</sequence>
<proteinExistence type="predicted"/>
<evidence type="ECO:0000313" key="2">
    <source>
        <dbReference type="EMBL" id="GHJ90108.1"/>
    </source>
</evidence>
<feature type="compositionally biased region" description="Polar residues" evidence="1">
    <location>
        <begin position="1"/>
        <end position="17"/>
    </location>
</feature>
<evidence type="ECO:0000313" key="3">
    <source>
        <dbReference type="Proteomes" id="UP000620104"/>
    </source>
</evidence>
<reference evidence="2" key="1">
    <citation type="submission" date="2020-07" db="EMBL/GenBank/DDBJ databases">
        <title>Draft Genome Sequence of a Deep-Sea Yeast, Naganishia (Cryptococcus) liquefaciens strain N6.</title>
        <authorList>
            <person name="Han Y.W."/>
            <person name="Kajitani R."/>
            <person name="Morimoto H."/>
            <person name="Parhat M."/>
            <person name="Tsubouchi H."/>
            <person name="Bakenova O."/>
            <person name="Ogata M."/>
            <person name="Argunhan B."/>
            <person name="Aoki R."/>
            <person name="Kajiwara S."/>
            <person name="Itoh T."/>
            <person name="Iwasaki H."/>
        </authorList>
    </citation>
    <scope>NUCLEOTIDE SEQUENCE</scope>
    <source>
        <strain evidence="2">N6</strain>
    </source>
</reference>
<gene>
    <name evidence="2" type="ORF">NliqN6_6510</name>
</gene>
<organism evidence="2 3">
    <name type="scientific">Naganishia liquefaciens</name>
    <dbReference type="NCBI Taxonomy" id="104408"/>
    <lineage>
        <taxon>Eukaryota</taxon>
        <taxon>Fungi</taxon>
        <taxon>Dikarya</taxon>
        <taxon>Basidiomycota</taxon>
        <taxon>Agaricomycotina</taxon>
        <taxon>Tremellomycetes</taxon>
        <taxon>Filobasidiales</taxon>
        <taxon>Filobasidiaceae</taxon>
        <taxon>Naganishia</taxon>
    </lineage>
</organism>